<evidence type="ECO:0000313" key="2">
    <source>
        <dbReference type="EMBL" id="EFX78878.1"/>
    </source>
</evidence>
<evidence type="ECO:0000256" key="1">
    <source>
        <dbReference type="SAM" id="MobiDB-lite"/>
    </source>
</evidence>
<dbReference type="AlphaFoldDB" id="E9GNW2"/>
<evidence type="ECO:0000313" key="3">
    <source>
        <dbReference type="Proteomes" id="UP000000305"/>
    </source>
</evidence>
<keyword evidence="3" id="KW-1185">Reference proteome</keyword>
<sequence length="288" mass="33072">MEDSGDSSSPRKSPTKPRSPVKKAKRVRKAVIERAPITTPATLRKTKCENVTNVWTEENLSKIIDYVRKNGFHGEYEEVRKMFPINAISEVGLQKIFMNMSTWAEPVKEDPNESVEIKRSDLTPSPIEEWISAVRESVEVQRFGFNPSVMLKWIALFEEHPEPSSCCDVDYKAIYLYLSSLSEGNIPPQLNPQSALKLMEMSDELVRVIRASASESQELVRKTAKLAIVVQPIQRDEKNQLLRDRRRTEWTEEEKELRTLVQSEDLDEVKKVYCDKTGVNPFSFPPEV</sequence>
<dbReference type="EMBL" id="GL732555">
    <property type="protein sequence ID" value="EFX78878.1"/>
    <property type="molecule type" value="Genomic_DNA"/>
</dbReference>
<dbReference type="KEGG" id="dpx:DAPPUDRAFT_305080"/>
<dbReference type="OrthoDB" id="6345328at2759"/>
<feature type="region of interest" description="Disordered" evidence="1">
    <location>
        <begin position="1"/>
        <end position="27"/>
    </location>
</feature>
<name>E9GNW2_DAPPU</name>
<dbReference type="PANTHER" id="PTHR35454:SF2">
    <property type="entry name" value="AGAP005206-PA"/>
    <property type="match status" value="1"/>
</dbReference>
<dbReference type="HOGENOM" id="CLU_967279_0_0_1"/>
<protein>
    <submittedName>
        <fullName evidence="2">Uncharacterized protein</fullName>
    </submittedName>
</protein>
<proteinExistence type="predicted"/>
<dbReference type="InParanoid" id="E9GNW2"/>
<gene>
    <name evidence="2" type="ORF">DAPPUDRAFT_305080</name>
</gene>
<organism evidence="2 3">
    <name type="scientific">Daphnia pulex</name>
    <name type="common">Water flea</name>
    <dbReference type="NCBI Taxonomy" id="6669"/>
    <lineage>
        <taxon>Eukaryota</taxon>
        <taxon>Metazoa</taxon>
        <taxon>Ecdysozoa</taxon>
        <taxon>Arthropoda</taxon>
        <taxon>Crustacea</taxon>
        <taxon>Branchiopoda</taxon>
        <taxon>Diplostraca</taxon>
        <taxon>Cladocera</taxon>
        <taxon>Anomopoda</taxon>
        <taxon>Daphniidae</taxon>
        <taxon>Daphnia</taxon>
    </lineage>
</organism>
<dbReference type="PhylomeDB" id="E9GNW2"/>
<accession>E9GNW2</accession>
<dbReference type="Proteomes" id="UP000000305">
    <property type="component" value="Unassembled WGS sequence"/>
</dbReference>
<reference evidence="2 3" key="1">
    <citation type="journal article" date="2011" name="Science">
        <title>The ecoresponsive genome of Daphnia pulex.</title>
        <authorList>
            <person name="Colbourne J.K."/>
            <person name="Pfrender M.E."/>
            <person name="Gilbert D."/>
            <person name="Thomas W.K."/>
            <person name="Tucker A."/>
            <person name="Oakley T.H."/>
            <person name="Tokishita S."/>
            <person name="Aerts A."/>
            <person name="Arnold G.J."/>
            <person name="Basu M.K."/>
            <person name="Bauer D.J."/>
            <person name="Caceres C.E."/>
            <person name="Carmel L."/>
            <person name="Casola C."/>
            <person name="Choi J.H."/>
            <person name="Detter J.C."/>
            <person name="Dong Q."/>
            <person name="Dusheyko S."/>
            <person name="Eads B.D."/>
            <person name="Frohlich T."/>
            <person name="Geiler-Samerotte K.A."/>
            <person name="Gerlach D."/>
            <person name="Hatcher P."/>
            <person name="Jogdeo S."/>
            <person name="Krijgsveld J."/>
            <person name="Kriventseva E.V."/>
            <person name="Kultz D."/>
            <person name="Laforsch C."/>
            <person name="Lindquist E."/>
            <person name="Lopez J."/>
            <person name="Manak J.R."/>
            <person name="Muller J."/>
            <person name="Pangilinan J."/>
            <person name="Patwardhan R.P."/>
            <person name="Pitluck S."/>
            <person name="Pritham E.J."/>
            <person name="Rechtsteiner A."/>
            <person name="Rho M."/>
            <person name="Rogozin I.B."/>
            <person name="Sakarya O."/>
            <person name="Salamov A."/>
            <person name="Schaack S."/>
            <person name="Shapiro H."/>
            <person name="Shiga Y."/>
            <person name="Skalitzky C."/>
            <person name="Smith Z."/>
            <person name="Souvorov A."/>
            <person name="Sung W."/>
            <person name="Tang Z."/>
            <person name="Tsuchiya D."/>
            <person name="Tu H."/>
            <person name="Vos H."/>
            <person name="Wang M."/>
            <person name="Wolf Y.I."/>
            <person name="Yamagata H."/>
            <person name="Yamada T."/>
            <person name="Ye Y."/>
            <person name="Shaw J.R."/>
            <person name="Andrews J."/>
            <person name="Crease T.J."/>
            <person name="Tang H."/>
            <person name="Lucas S.M."/>
            <person name="Robertson H.M."/>
            <person name="Bork P."/>
            <person name="Koonin E.V."/>
            <person name="Zdobnov E.M."/>
            <person name="Grigoriev I.V."/>
            <person name="Lynch M."/>
            <person name="Boore J.L."/>
        </authorList>
    </citation>
    <scope>NUCLEOTIDE SEQUENCE [LARGE SCALE GENOMIC DNA]</scope>
</reference>
<feature type="compositionally biased region" description="Basic residues" evidence="1">
    <location>
        <begin position="13"/>
        <end position="27"/>
    </location>
</feature>
<dbReference type="PANTHER" id="PTHR35454">
    <property type="entry name" value="AGAP005206-PA"/>
    <property type="match status" value="1"/>
</dbReference>